<reference evidence="1 2" key="1">
    <citation type="submission" date="2017-06" db="EMBL/GenBank/DDBJ databases">
        <authorList>
            <person name="Kim H.J."/>
            <person name="Triplett B.A."/>
        </authorList>
    </citation>
    <scope>NUCLEOTIDE SEQUENCE [LARGE SCALE GENOMIC DNA]</scope>
    <source>
        <strain evidence="1 2">DSM 45207</strain>
    </source>
</reference>
<organism evidence="1 2">
    <name type="scientific">Haloechinothrix alba</name>
    <dbReference type="NCBI Taxonomy" id="664784"/>
    <lineage>
        <taxon>Bacteria</taxon>
        <taxon>Bacillati</taxon>
        <taxon>Actinomycetota</taxon>
        <taxon>Actinomycetes</taxon>
        <taxon>Pseudonocardiales</taxon>
        <taxon>Pseudonocardiaceae</taxon>
        <taxon>Haloechinothrix</taxon>
    </lineage>
</organism>
<keyword evidence="2" id="KW-1185">Reference proteome</keyword>
<dbReference type="RefSeq" id="WP_141134689.1">
    <property type="nucleotide sequence ID" value="NZ_FZNW01000013.1"/>
</dbReference>
<name>A0A238Y2E8_9PSEU</name>
<dbReference type="EMBL" id="FZNW01000013">
    <property type="protein sequence ID" value="SNR65180.1"/>
    <property type="molecule type" value="Genomic_DNA"/>
</dbReference>
<proteinExistence type="predicted"/>
<dbReference type="Proteomes" id="UP000198348">
    <property type="component" value="Unassembled WGS sequence"/>
</dbReference>
<gene>
    <name evidence="1" type="ORF">SAMN06265360_11365</name>
</gene>
<dbReference type="Gene3D" id="3.40.50.1820">
    <property type="entry name" value="alpha/beta hydrolase"/>
    <property type="match status" value="1"/>
</dbReference>
<accession>A0A238Y2E8</accession>
<protein>
    <submittedName>
        <fullName evidence="1">Uncharacterized protein</fullName>
    </submittedName>
</protein>
<dbReference type="InterPro" id="IPR029058">
    <property type="entry name" value="AB_hydrolase_fold"/>
</dbReference>
<evidence type="ECO:0000313" key="2">
    <source>
        <dbReference type="Proteomes" id="UP000198348"/>
    </source>
</evidence>
<sequence>MGEAVALITSGGHSTVTFRRTGPGATRPLVSYAVGTHGLGPECAPSYLMAKGEESEYGLFERFAEQHGLDLPFDGEEAAVVVLALSNGLAMESSLDE</sequence>
<dbReference type="AlphaFoldDB" id="A0A238Y2E8"/>
<dbReference type="OrthoDB" id="7252896at2"/>
<evidence type="ECO:0000313" key="1">
    <source>
        <dbReference type="EMBL" id="SNR65180.1"/>
    </source>
</evidence>